<dbReference type="InterPro" id="IPR036621">
    <property type="entry name" value="Anticodon-bd_dom_sf"/>
</dbReference>
<dbReference type="Gene3D" id="3.40.50.800">
    <property type="entry name" value="Anticodon-binding domain"/>
    <property type="match status" value="1"/>
</dbReference>
<evidence type="ECO:0000256" key="8">
    <source>
        <dbReference type="ARBA" id="ARBA00023146"/>
    </source>
</evidence>
<evidence type="ECO:0000256" key="6">
    <source>
        <dbReference type="ARBA" id="ARBA00022840"/>
    </source>
</evidence>
<feature type="binding site" evidence="11">
    <location>
        <position position="136"/>
    </location>
    <ligand>
        <name>L-histidine</name>
        <dbReference type="ChEBI" id="CHEBI:57595"/>
    </ligand>
</feature>
<dbReference type="SUPFAM" id="SSF52954">
    <property type="entry name" value="Class II aaRS ABD-related"/>
    <property type="match status" value="1"/>
</dbReference>
<dbReference type="CDD" id="cd00773">
    <property type="entry name" value="HisRS-like_core"/>
    <property type="match status" value="1"/>
</dbReference>
<organism evidence="13 14">
    <name type="scientific">Variibacter gotjawalensis</name>
    <dbReference type="NCBI Taxonomy" id="1333996"/>
    <lineage>
        <taxon>Bacteria</taxon>
        <taxon>Pseudomonadati</taxon>
        <taxon>Pseudomonadota</taxon>
        <taxon>Alphaproteobacteria</taxon>
        <taxon>Hyphomicrobiales</taxon>
        <taxon>Nitrobacteraceae</taxon>
        <taxon>Variibacter</taxon>
    </lineage>
</organism>
<reference evidence="13 14" key="1">
    <citation type="submission" date="2015-08" db="EMBL/GenBank/DDBJ databases">
        <title>Investigation of the bacterial diversity of lava forest soil.</title>
        <authorList>
            <person name="Lee J.S."/>
        </authorList>
    </citation>
    <scope>NUCLEOTIDE SEQUENCE [LARGE SCALE GENOMIC DNA]</scope>
    <source>
        <strain evidence="13 14">GJW-30</strain>
    </source>
</reference>
<dbReference type="PANTHER" id="PTHR11476:SF7">
    <property type="entry name" value="HISTIDINE--TRNA LIGASE"/>
    <property type="match status" value="1"/>
</dbReference>
<dbReference type="PIRSF" id="PIRSF001549">
    <property type="entry name" value="His-tRNA_synth"/>
    <property type="match status" value="1"/>
</dbReference>
<feature type="binding site" evidence="11">
    <location>
        <position position="302"/>
    </location>
    <ligand>
        <name>L-histidine</name>
        <dbReference type="ChEBI" id="CHEBI:57595"/>
    </ligand>
</feature>
<evidence type="ECO:0000256" key="3">
    <source>
        <dbReference type="ARBA" id="ARBA00022490"/>
    </source>
</evidence>
<dbReference type="SUPFAM" id="SSF55681">
    <property type="entry name" value="Class II aaRS and biotin synthetases"/>
    <property type="match status" value="1"/>
</dbReference>
<evidence type="ECO:0000256" key="5">
    <source>
        <dbReference type="ARBA" id="ARBA00022741"/>
    </source>
</evidence>
<dbReference type="KEGG" id="vgo:GJW-30_1_01264"/>
<feature type="binding site" evidence="11">
    <location>
        <begin position="306"/>
        <end position="307"/>
    </location>
    <ligand>
        <name>L-histidine</name>
        <dbReference type="ChEBI" id="CHEBI:57595"/>
    </ligand>
</feature>
<feature type="binding site" evidence="11">
    <location>
        <position position="118"/>
    </location>
    <ligand>
        <name>L-histidine</name>
        <dbReference type="ChEBI" id="CHEBI:57595"/>
    </ligand>
</feature>
<dbReference type="Proteomes" id="UP000236884">
    <property type="component" value="Chromosome"/>
</dbReference>
<dbReference type="InterPro" id="IPR033656">
    <property type="entry name" value="HisRS_anticodon"/>
</dbReference>
<dbReference type="PANTHER" id="PTHR11476">
    <property type="entry name" value="HISTIDYL-TRNA SYNTHETASE"/>
    <property type="match status" value="1"/>
</dbReference>
<protein>
    <recommendedName>
        <fullName evidence="10">Histidine--tRNA ligase</fullName>
        <ecNumber evidence="10">6.1.1.21</ecNumber>
    </recommendedName>
    <alternativeName>
        <fullName evidence="10">Histidyl-tRNA synthetase</fullName>
        <shortName evidence="10">HisRS</shortName>
    </alternativeName>
</protein>
<dbReference type="OrthoDB" id="9800814at2"/>
<feature type="binding site" evidence="11">
    <location>
        <begin position="88"/>
        <end position="90"/>
    </location>
    <ligand>
        <name>L-histidine</name>
        <dbReference type="ChEBI" id="CHEBI:57595"/>
    </ligand>
</feature>
<feature type="binding site" evidence="11">
    <location>
        <position position="132"/>
    </location>
    <ligand>
        <name>L-histidine</name>
        <dbReference type="ChEBI" id="CHEBI:57595"/>
    </ligand>
</feature>
<dbReference type="GO" id="GO:0004821">
    <property type="term" value="F:histidine-tRNA ligase activity"/>
    <property type="evidence" value="ECO:0007669"/>
    <property type="project" value="UniProtKB-UniRule"/>
</dbReference>
<dbReference type="Pfam" id="PF03129">
    <property type="entry name" value="HGTP_anticodon"/>
    <property type="match status" value="1"/>
</dbReference>
<evidence type="ECO:0000313" key="14">
    <source>
        <dbReference type="Proteomes" id="UP000236884"/>
    </source>
</evidence>
<keyword evidence="4 10" id="KW-0436">Ligase</keyword>
<dbReference type="InterPro" id="IPR004154">
    <property type="entry name" value="Anticodon-bd"/>
</dbReference>
<dbReference type="GO" id="GO:0005737">
    <property type="term" value="C:cytoplasm"/>
    <property type="evidence" value="ECO:0007669"/>
    <property type="project" value="UniProtKB-SubCell"/>
</dbReference>
<dbReference type="EMBL" id="AP014946">
    <property type="protein sequence ID" value="BAT58737.1"/>
    <property type="molecule type" value="Genomic_DNA"/>
</dbReference>
<comment type="subcellular location">
    <subcellularLocation>
        <location evidence="10">Cytoplasm</location>
    </subcellularLocation>
</comment>
<evidence type="ECO:0000256" key="1">
    <source>
        <dbReference type="ARBA" id="ARBA00008226"/>
    </source>
</evidence>
<evidence type="ECO:0000259" key="12">
    <source>
        <dbReference type="PROSITE" id="PS50862"/>
    </source>
</evidence>
<dbReference type="InterPro" id="IPR015807">
    <property type="entry name" value="His-tRNA-ligase"/>
</dbReference>
<keyword evidence="8 10" id="KW-0030">Aminoacyl-tRNA synthetase</keyword>
<comment type="subunit">
    <text evidence="2 10">Homodimer.</text>
</comment>
<dbReference type="AlphaFoldDB" id="A0A0S3PS11"/>
<keyword evidence="3 10" id="KW-0963">Cytoplasm</keyword>
<dbReference type="InterPro" id="IPR041715">
    <property type="entry name" value="HisRS-like_core"/>
</dbReference>
<comment type="similarity">
    <text evidence="1 10">Belongs to the class-II aminoacyl-tRNA synthetase family.</text>
</comment>
<dbReference type="RefSeq" id="WP_096353110.1">
    <property type="nucleotide sequence ID" value="NZ_AP014946.1"/>
</dbReference>
<keyword evidence="6 10" id="KW-0067">ATP-binding</keyword>
<evidence type="ECO:0000256" key="11">
    <source>
        <dbReference type="PIRSR" id="PIRSR001549-1"/>
    </source>
</evidence>
<evidence type="ECO:0000256" key="10">
    <source>
        <dbReference type="HAMAP-Rule" id="MF_00127"/>
    </source>
</evidence>
<dbReference type="EC" id="6.1.1.21" evidence="10"/>
<dbReference type="GO" id="GO:0006427">
    <property type="term" value="P:histidyl-tRNA aminoacylation"/>
    <property type="evidence" value="ECO:0007669"/>
    <property type="project" value="UniProtKB-UniRule"/>
</dbReference>
<evidence type="ECO:0000256" key="9">
    <source>
        <dbReference type="ARBA" id="ARBA00047639"/>
    </source>
</evidence>
<evidence type="ECO:0000313" key="13">
    <source>
        <dbReference type="EMBL" id="BAT58737.1"/>
    </source>
</evidence>
<dbReference type="InterPro" id="IPR045864">
    <property type="entry name" value="aa-tRNA-synth_II/BPL/LPL"/>
</dbReference>
<evidence type="ECO:0000256" key="2">
    <source>
        <dbReference type="ARBA" id="ARBA00011738"/>
    </source>
</evidence>
<comment type="catalytic activity">
    <reaction evidence="9 10">
        <text>tRNA(His) + L-histidine + ATP = L-histidyl-tRNA(His) + AMP + diphosphate + H(+)</text>
        <dbReference type="Rhea" id="RHEA:17313"/>
        <dbReference type="Rhea" id="RHEA-COMP:9665"/>
        <dbReference type="Rhea" id="RHEA-COMP:9689"/>
        <dbReference type="ChEBI" id="CHEBI:15378"/>
        <dbReference type="ChEBI" id="CHEBI:30616"/>
        <dbReference type="ChEBI" id="CHEBI:33019"/>
        <dbReference type="ChEBI" id="CHEBI:57595"/>
        <dbReference type="ChEBI" id="CHEBI:78442"/>
        <dbReference type="ChEBI" id="CHEBI:78527"/>
        <dbReference type="ChEBI" id="CHEBI:456215"/>
        <dbReference type="EC" id="6.1.1.21"/>
    </reaction>
</comment>
<dbReference type="CDD" id="cd00859">
    <property type="entry name" value="HisRS_anticodon"/>
    <property type="match status" value="1"/>
</dbReference>
<sequence>MSKQKPTRLKARAPRGFADRGPAEIAATREMTETIRRVYELYGYEPVETPAIEYTDALGKFLPDQDRPNEGVFSFQDDDEQWLSLRYDLTAPLARYVAENYQHLALPYRSYRAGYVFRNEKPGPGRFRQFMQFDADTVGSGSPAADAEICMMAADTLEALGIPRGDYVIKVNNRKVLDGVMEEIGIGGNENAGVRLAVMRSIDKLDKFSEADVALLLTTGRKDESGDFTKGAGLSAEQAAEIISKVRRYEGSNTDVLAAIRGTGEASARRSEGIDELTEIAKIVEGAGYGNDRIRIDPSVVRGLEYYTGPVFEAELLIETKDEKGRPVRFGSVGGGGRYDGLVSRFRPEPVPATGFSIGVSRLQAALTMIGKLGAEKTLGPVVVTIFDRDRIADYQRMVQALRGAGIRAELYLGNPKNFGNQMKYADKRNAPCVVIQGGDEKARGEVQIKDLIEGAKAAAAITSHEEYREARSAQFAVPEDKLVEAVREVLARHS</sequence>
<keyword evidence="14" id="KW-1185">Reference proteome</keyword>
<keyword evidence="5 10" id="KW-0547">Nucleotide-binding</keyword>
<keyword evidence="7 10" id="KW-0648">Protein biosynthesis</keyword>
<dbReference type="InterPro" id="IPR004516">
    <property type="entry name" value="HisRS/HisZ"/>
</dbReference>
<dbReference type="HAMAP" id="MF_00127">
    <property type="entry name" value="His_tRNA_synth"/>
    <property type="match status" value="1"/>
</dbReference>
<accession>A0A0S3PS11</accession>
<dbReference type="GO" id="GO:0005524">
    <property type="term" value="F:ATP binding"/>
    <property type="evidence" value="ECO:0007669"/>
    <property type="project" value="UniProtKB-UniRule"/>
</dbReference>
<dbReference type="InterPro" id="IPR006195">
    <property type="entry name" value="aa-tRNA-synth_II"/>
</dbReference>
<dbReference type="PROSITE" id="PS50862">
    <property type="entry name" value="AA_TRNA_LIGASE_II"/>
    <property type="match status" value="1"/>
</dbReference>
<dbReference type="Pfam" id="PF13393">
    <property type="entry name" value="tRNA-synt_His"/>
    <property type="match status" value="1"/>
</dbReference>
<name>A0A0S3PS11_9BRAD</name>
<evidence type="ECO:0000256" key="4">
    <source>
        <dbReference type="ARBA" id="ARBA00022598"/>
    </source>
</evidence>
<dbReference type="Gene3D" id="3.30.930.10">
    <property type="entry name" value="Bira Bifunctional Protein, Domain 2"/>
    <property type="match status" value="1"/>
</dbReference>
<proteinExistence type="inferred from homology"/>
<gene>
    <name evidence="13" type="primary">hisS_2</name>
    <name evidence="10" type="synonym">hisS</name>
    <name evidence="13" type="ORF">GJW-30_1_01264</name>
</gene>
<evidence type="ECO:0000256" key="7">
    <source>
        <dbReference type="ARBA" id="ARBA00022917"/>
    </source>
</evidence>
<dbReference type="NCBIfam" id="TIGR00442">
    <property type="entry name" value="hisS"/>
    <property type="match status" value="1"/>
</dbReference>
<feature type="domain" description="Aminoacyl-transfer RNA synthetases class-II family profile" evidence="12">
    <location>
        <begin position="29"/>
        <end position="381"/>
    </location>
</feature>